<name>C8TDX0_EIMTE</name>
<dbReference type="Proteomes" id="UP000243681">
    <property type="component" value="Chromosome 1"/>
</dbReference>
<accession>C8TDX0</accession>
<organism evidence="1 2">
    <name type="scientific">Eimeria tenella</name>
    <name type="common">Coccidian parasite</name>
    <dbReference type="NCBI Taxonomy" id="5802"/>
    <lineage>
        <taxon>Eukaryota</taxon>
        <taxon>Sar</taxon>
        <taxon>Alveolata</taxon>
        <taxon>Apicomplexa</taxon>
        <taxon>Conoidasida</taxon>
        <taxon>Coccidia</taxon>
        <taxon>Eucoccidiorida</taxon>
        <taxon>Eimeriorina</taxon>
        <taxon>Eimeriidae</taxon>
        <taxon>Eimeria</taxon>
    </lineage>
</organism>
<evidence type="ECO:0000313" key="1">
    <source>
        <dbReference type="EMBL" id="CAK51456.1"/>
    </source>
</evidence>
<dbReference type="EMBL" id="AM269894">
    <property type="protein sequence ID" value="CAK51456.1"/>
    <property type="molecule type" value="Genomic_DNA"/>
</dbReference>
<proteinExistence type="predicted"/>
<gene>
    <name evidence="1" type="ORF">e2017b09.tmp0211</name>
</gene>
<sequence>MPAPSKGVFVVIKTPPQLRNITSAILSSPPVWRRRVASVAATIGKLTACKPLQDVPLDDANNSYKENWWQVSHKEDESRVTIRSFSYGVEN</sequence>
<reference evidence="1 2" key="1">
    <citation type="journal article" date="2007" name="Genome Res.">
        <title>Sequencing and analysis of chromosome 1 of Eimeria tenella reveals a unique segmental organization.</title>
        <authorList>
            <person name="Ling K.H."/>
            <person name="Rajandream M.A."/>
            <person name="Rivailler P."/>
            <person name="Ivens A."/>
            <person name="Yap S.J."/>
            <person name="Madeira A.M.B.N."/>
            <person name="Mungall K."/>
            <person name="Billington K."/>
            <person name="Yee W.Y."/>
            <person name="Bankier A.T."/>
            <person name="Carroll F."/>
            <person name="Durham A.M."/>
            <person name="Peters N."/>
            <person name="Loo S.S."/>
            <person name="Mat-Isa M.N."/>
            <person name="Novaes J."/>
            <person name="Quail M."/>
            <person name="Rosli R."/>
            <person name="Shamsudin M.N."/>
            <person name="Sobreira T.J.P."/>
            <person name="Tivey A.R."/>
            <person name="Wai S.F."/>
            <person name="White S."/>
            <person name="Wu X."/>
            <person name="Kerhornou A.X."/>
            <person name="Blake D."/>
            <person name="Mohamed R."/>
            <person name="Shirley M."/>
            <person name="Gruber A."/>
            <person name="Berriman M."/>
            <person name="Tomley F."/>
            <person name="Dear P.H."/>
            <person name="Wan K.L."/>
        </authorList>
    </citation>
    <scope>NUCLEOTIDE SEQUENCE [LARGE SCALE GENOMIC DNA]</scope>
    <source>
        <strain evidence="1 2">Houghton</strain>
    </source>
</reference>
<protein>
    <submittedName>
        <fullName evidence="1">Uncharacterized protein</fullName>
    </submittedName>
</protein>
<evidence type="ECO:0000313" key="2">
    <source>
        <dbReference type="Proteomes" id="UP000243681"/>
    </source>
</evidence>
<dbReference type="AlphaFoldDB" id="C8TDX0"/>